<feature type="compositionally biased region" description="Basic and acidic residues" evidence="10">
    <location>
        <begin position="125"/>
        <end position="151"/>
    </location>
</feature>
<evidence type="ECO:0000256" key="6">
    <source>
        <dbReference type="ARBA" id="ARBA00022833"/>
    </source>
</evidence>
<dbReference type="GO" id="GO:0008270">
    <property type="term" value="F:zinc ion binding"/>
    <property type="evidence" value="ECO:0007669"/>
    <property type="project" value="UniProtKB-KW"/>
</dbReference>
<name>A0ABC9WI36_GRUJA</name>
<comment type="subcellular location">
    <subcellularLocation>
        <location evidence="1">Nucleus</location>
    </subcellularLocation>
</comment>
<evidence type="ECO:0000313" key="13">
    <source>
        <dbReference type="EMBL" id="GAB0185129.1"/>
    </source>
</evidence>
<dbReference type="PROSITE" id="PS00028">
    <property type="entry name" value="ZINC_FINGER_C2H2_1"/>
    <property type="match status" value="3"/>
</dbReference>
<comment type="similarity">
    <text evidence="2">Belongs to the krueppel C2H2-type zinc-finger protein family.</text>
</comment>
<evidence type="ECO:0000256" key="2">
    <source>
        <dbReference type="ARBA" id="ARBA00006991"/>
    </source>
</evidence>
<evidence type="ECO:0000259" key="12">
    <source>
        <dbReference type="PROSITE" id="PS50805"/>
    </source>
</evidence>
<evidence type="ECO:0000256" key="7">
    <source>
        <dbReference type="ARBA" id="ARBA00023242"/>
    </source>
</evidence>
<dbReference type="AlphaFoldDB" id="A0ABC9WI36"/>
<dbReference type="FunFam" id="3.30.160.60:FF:000358">
    <property type="entry name" value="zinc finger protein 24"/>
    <property type="match status" value="1"/>
</dbReference>
<keyword evidence="6" id="KW-0862">Zinc</keyword>
<dbReference type="PROSITE" id="PS50157">
    <property type="entry name" value="ZINC_FINGER_C2H2_2"/>
    <property type="match status" value="3"/>
</dbReference>
<dbReference type="SUPFAM" id="SSF109640">
    <property type="entry name" value="KRAB domain (Kruppel-associated box)"/>
    <property type="match status" value="1"/>
</dbReference>
<evidence type="ECO:0000313" key="14">
    <source>
        <dbReference type="Proteomes" id="UP001623348"/>
    </source>
</evidence>
<reference evidence="13 14" key="1">
    <citation type="submission" date="2024-06" db="EMBL/GenBank/DDBJ databases">
        <title>The draft genome of Grus japonensis, version 3.</title>
        <authorList>
            <person name="Nabeshima K."/>
            <person name="Suzuki S."/>
            <person name="Onuma M."/>
        </authorList>
    </citation>
    <scope>NUCLEOTIDE SEQUENCE [LARGE SCALE GENOMIC DNA]</scope>
    <source>
        <strain evidence="13 14">451A</strain>
    </source>
</reference>
<dbReference type="CDD" id="cd07765">
    <property type="entry name" value="KRAB_A-box"/>
    <property type="match status" value="1"/>
</dbReference>
<dbReference type="InterPro" id="IPR001909">
    <property type="entry name" value="KRAB"/>
</dbReference>
<dbReference type="EMBL" id="BAAFJT010000002">
    <property type="protein sequence ID" value="GAB0185129.1"/>
    <property type="molecule type" value="Genomic_DNA"/>
</dbReference>
<dbReference type="SMART" id="SM00349">
    <property type="entry name" value="KRAB"/>
    <property type="match status" value="1"/>
</dbReference>
<dbReference type="GO" id="GO:0005634">
    <property type="term" value="C:nucleus"/>
    <property type="evidence" value="ECO:0007669"/>
    <property type="project" value="UniProtKB-SubCell"/>
</dbReference>
<feature type="compositionally biased region" description="Polar residues" evidence="10">
    <location>
        <begin position="355"/>
        <end position="374"/>
    </location>
</feature>
<feature type="region of interest" description="Disordered" evidence="10">
    <location>
        <begin position="171"/>
        <end position="329"/>
    </location>
</feature>
<keyword evidence="7" id="KW-0539">Nucleus</keyword>
<keyword evidence="9" id="KW-0175">Coiled coil</keyword>
<feature type="region of interest" description="Disordered" evidence="10">
    <location>
        <begin position="125"/>
        <end position="155"/>
    </location>
</feature>
<dbReference type="InterPro" id="IPR036051">
    <property type="entry name" value="KRAB_dom_sf"/>
</dbReference>
<organism evidence="13 14">
    <name type="scientific">Grus japonensis</name>
    <name type="common">Japanese crane</name>
    <name type="synonym">Red-crowned crane</name>
    <dbReference type="NCBI Taxonomy" id="30415"/>
    <lineage>
        <taxon>Eukaryota</taxon>
        <taxon>Metazoa</taxon>
        <taxon>Chordata</taxon>
        <taxon>Craniata</taxon>
        <taxon>Vertebrata</taxon>
        <taxon>Euteleostomi</taxon>
        <taxon>Archelosauria</taxon>
        <taxon>Archosauria</taxon>
        <taxon>Dinosauria</taxon>
        <taxon>Saurischia</taxon>
        <taxon>Theropoda</taxon>
        <taxon>Coelurosauria</taxon>
        <taxon>Aves</taxon>
        <taxon>Neognathae</taxon>
        <taxon>Neoaves</taxon>
        <taxon>Gruiformes</taxon>
        <taxon>Gruidae</taxon>
        <taxon>Grus</taxon>
    </lineage>
</organism>
<protein>
    <submittedName>
        <fullName evidence="13">Zinc finger protein 777-like</fullName>
    </submittedName>
</protein>
<evidence type="ECO:0000256" key="9">
    <source>
        <dbReference type="SAM" id="Coils"/>
    </source>
</evidence>
<keyword evidence="5 8" id="KW-0863">Zinc-finger</keyword>
<dbReference type="PANTHER" id="PTHR24381">
    <property type="entry name" value="ZINC FINGER PROTEIN"/>
    <property type="match status" value="1"/>
</dbReference>
<evidence type="ECO:0000259" key="11">
    <source>
        <dbReference type="PROSITE" id="PS50157"/>
    </source>
</evidence>
<evidence type="ECO:0000256" key="5">
    <source>
        <dbReference type="ARBA" id="ARBA00022771"/>
    </source>
</evidence>
<dbReference type="PANTHER" id="PTHR24381:SF393">
    <property type="entry name" value="CHROMATIN-LINKED ADAPTOR FOR MSL PROTEINS, ISOFORM B"/>
    <property type="match status" value="1"/>
</dbReference>
<dbReference type="Pfam" id="PF00096">
    <property type="entry name" value="zf-C2H2"/>
    <property type="match status" value="2"/>
</dbReference>
<feature type="domain" description="C2H2-type" evidence="11">
    <location>
        <begin position="539"/>
        <end position="566"/>
    </location>
</feature>
<evidence type="ECO:0000256" key="4">
    <source>
        <dbReference type="ARBA" id="ARBA00022737"/>
    </source>
</evidence>
<feature type="domain" description="C2H2-type" evidence="11">
    <location>
        <begin position="511"/>
        <end position="538"/>
    </location>
</feature>
<evidence type="ECO:0000256" key="10">
    <source>
        <dbReference type="SAM" id="MobiDB-lite"/>
    </source>
</evidence>
<keyword evidence="14" id="KW-1185">Reference proteome</keyword>
<dbReference type="Proteomes" id="UP001623348">
    <property type="component" value="Unassembled WGS sequence"/>
</dbReference>
<evidence type="ECO:0000256" key="1">
    <source>
        <dbReference type="ARBA" id="ARBA00004123"/>
    </source>
</evidence>
<feature type="compositionally biased region" description="Basic and acidic residues" evidence="10">
    <location>
        <begin position="241"/>
        <end position="259"/>
    </location>
</feature>
<accession>A0ABC9WI36</accession>
<dbReference type="SMART" id="SM00355">
    <property type="entry name" value="ZnF_C2H2"/>
    <property type="match status" value="3"/>
</dbReference>
<feature type="region of interest" description="Disordered" evidence="10">
    <location>
        <begin position="342"/>
        <end position="387"/>
    </location>
</feature>
<feature type="domain" description="KRAB" evidence="12">
    <location>
        <begin position="81"/>
        <end position="152"/>
    </location>
</feature>
<dbReference type="PROSITE" id="PS50805">
    <property type="entry name" value="KRAB"/>
    <property type="match status" value="1"/>
</dbReference>
<proteinExistence type="inferred from homology"/>
<keyword evidence="3" id="KW-0479">Metal-binding</keyword>
<evidence type="ECO:0000256" key="3">
    <source>
        <dbReference type="ARBA" id="ARBA00022723"/>
    </source>
</evidence>
<dbReference type="SUPFAM" id="SSF57667">
    <property type="entry name" value="beta-beta-alpha zinc fingers"/>
    <property type="match status" value="2"/>
</dbReference>
<dbReference type="Gene3D" id="6.10.140.140">
    <property type="match status" value="1"/>
</dbReference>
<feature type="compositionally biased region" description="Basic and acidic residues" evidence="10">
    <location>
        <begin position="293"/>
        <end position="305"/>
    </location>
</feature>
<gene>
    <name evidence="13" type="ORF">GRJ2_000978200</name>
</gene>
<sequence>MAGPRGGRAEAVAARLLRLEARLARAERQLRAALALRGRLQALEQRLESGGGATPTSARSGAAGGGGGREAARPRALRVPVRLEDVWVHFSEREWRALRGWQRALHRAVMRSNHHMLLSLEPDAPRRDAQARSEDGNQPCAHEEGDGRGDPAETGTEDSIIHIKQEEELCTADQQQGEAGEAPEEPCPAEQAFYEPEASSQTKKGKEAYARELPSAEGEDLPREPDAGFQPYTADVLSWIKQEEEPRCPERQDLEKEDISTDSSTVHNENTKRDPSADCFENTVCDSEVPGRPGEKFSEDPRPRVTWDGQWNSETMETNTTRSGLGGDIQYDRGLAEHADFFSTQENSVGKRPCTYNTSERNSSQQEHLQTPQGAQEGEMFPGPTCDKSLSERVLHLLHSQPCVPDEKGIGQGAAPASCEGPPTVPQLVAHTERGQNPAGGTGPCDHNGLVGEEQPSAESEENFPAENPLASPCWDHPQDRSEACTRCRQHLAPRGSLANQQQSQGRGKSYICSDCGKSFVCHSWLVRHQMTHTGERPYKCSECDKSYRRKDYLLNHQRRHSGEGLFQCPLCRKRFVLRRSFLKHQESHMQETHLTLAGWPCTEIRGSVMHSI</sequence>
<dbReference type="InterPro" id="IPR013087">
    <property type="entry name" value="Znf_C2H2_type"/>
</dbReference>
<keyword evidence="4" id="KW-0677">Repeat</keyword>
<dbReference type="Gene3D" id="3.30.160.60">
    <property type="entry name" value="Classic Zinc Finger"/>
    <property type="match status" value="3"/>
</dbReference>
<dbReference type="InterPro" id="IPR036236">
    <property type="entry name" value="Znf_C2H2_sf"/>
</dbReference>
<feature type="coiled-coil region" evidence="9">
    <location>
        <begin position="9"/>
        <end position="46"/>
    </location>
</feature>
<feature type="domain" description="C2H2-type" evidence="11">
    <location>
        <begin position="567"/>
        <end position="594"/>
    </location>
</feature>
<feature type="compositionally biased region" description="Polar residues" evidence="10">
    <location>
        <begin position="309"/>
        <end position="323"/>
    </location>
</feature>
<feature type="region of interest" description="Disordered" evidence="10">
    <location>
        <begin position="47"/>
        <end position="73"/>
    </location>
</feature>
<evidence type="ECO:0000256" key="8">
    <source>
        <dbReference type="PROSITE-ProRule" id="PRU00042"/>
    </source>
</evidence>
<dbReference type="Pfam" id="PF01352">
    <property type="entry name" value="KRAB"/>
    <property type="match status" value="1"/>
</dbReference>
<feature type="region of interest" description="Disordered" evidence="10">
    <location>
        <begin position="407"/>
        <end position="473"/>
    </location>
</feature>
<dbReference type="FunFam" id="3.30.160.60:FF:000187">
    <property type="entry name" value="zinc finger protein 37 homolog"/>
    <property type="match status" value="1"/>
</dbReference>
<comment type="caution">
    <text evidence="13">The sequence shown here is derived from an EMBL/GenBank/DDBJ whole genome shotgun (WGS) entry which is preliminary data.</text>
</comment>